<proteinExistence type="predicted"/>
<dbReference type="InterPro" id="IPR040221">
    <property type="entry name" value="CDCA7/CDA7L"/>
</dbReference>
<comment type="caution">
    <text evidence="12">The sequence shown here is derived from an EMBL/GenBank/DDBJ whole genome shotgun (WGS) entry which is preliminary data.</text>
</comment>
<evidence type="ECO:0000313" key="12">
    <source>
        <dbReference type="EMBL" id="ETO18925.1"/>
    </source>
</evidence>
<keyword evidence="5" id="KW-0597">Phosphoprotein</keyword>
<evidence type="ECO:0000313" key="13">
    <source>
        <dbReference type="Proteomes" id="UP000023152"/>
    </source>
</evidence>
<protein>
    <recommendedName>
        <fullName evidence="11">Zinc-finger domain-containing protein</fullName>
    </recommendedName>
</protein>
<feature type="compositionally biased region" description="Basic and acidic residues" evidence="10">
    <location>
        <begin position="177"/>
        <end position="189"/>
    </location>
</feature>
<comment type="subcellular location">
    <subcellularLocation>
        <location evidence="2">Cytoplasm</location>
    </subcellularLocation>
    <subcellularLocation>
        <location evidence="1">Nucleus</location>
    </subcellularLocation>
</comment>
<dbReference type="PANTHER" id="PTHR31169">
    <property type="entry name" value="OS05G0300700 PROTEIN"/>
    <property type="match status" value="1"/>
</dbReference>
<keyword evidence="6" id="KW-0832">Ubl conjugation</keyword>
<name>X6MY35_RETFI</name>
<feature type="compositionally biased region" description="Basic residues" evidence="10">
    <location>
        <begin position="167"/>
        <end position="176"/>
    </location>
</feature>
<dbReference type="Pfam" id="PF10497">
    <property type="entry name" value="zf-4CXXC_R1"/>
    <property type="match status" value="1"/>
</dbReference>
<evidence type="ECO:0000256" key="1">
    <source>
        <dbReference type="ARBA" id="ARBA00004123"/>
    </source>
</evidence>
<reference evidence="12 13" key="1">
    <citation type="journal article" date="2013" name="Curr. Biol.">
        <title>The Genome of the Foraminiferan Reticulomyxa filosa.</title>
        <authorList>
            <person name="Glockner G."/>
            <person name="Hulsmann N."/>
            <person name="Schleicher M."/>
            <person name="Noegel A.A."/>
            <person name="Eichinger L."/>
            <person name="Gallinger C."/>
            <person name="Pawlowski J."/>
            <person name="Sierra R."/>
            <person name="Euteneuer U."/>
            <person name="Pillet L."/>
            <person name="Moustafa A."/>
            <person name="Platzer M."/>
            <person name="Groth M."/>
            <person name="Szafranski K."/>
            <person name="Schliwa M."/>
        </authorList>
    </citation>
    <scope>NUCLEOTIDE SEQUENCE [LARGE SCALE GENOMIC DNA]</scope>
</reference>
<feature type="domain" description="Zinc-finger" evidence="11">
    <location>
        <begin position="219"/>
        <end position="303"/>
    </location>
</feature>
<evidence type="ECO:0000256" key="8">
    <source>
        <dbReference type="ARBA" id="ARBA00023163"/>
    </source>
</evidence>
<dbReference type="Proteomes" id="UP000023152">
    <property type="component" value="Unassembled WGS sequence"/>
</dbReference>
<evidence type="ECO:0000256" key="7">
    <source>
        <dbReference type="ARBA" id="ARBA00023015"/>
    </source>
</evidence>
<keyword evidence="7" id="KW-0805">Transcription regulation</keyword>
<accession>X6MY35</accession>
<keyword evidence="8" id="KW-0804">Transcription</keyword>
<evidence type="ECO:0000259" key="11">
    <source>
        <dbReference type="Pfam" id="PF10497"/>
    </source>
</evidence>
<evidence type="ECO:0000256" key="2">
    <source>
        <dbReference type="ARBA" id="ARBA00004496"/>
    </source>
</evidence>
<evidence type="ECO:0000256" key="5">
    <source>
        <dbReference type="ARBA" id="ARBA00022553"/>
    </source>
</evidence>
<feature type="compositionally biased region" description="Polar residues" evidence="10">
    <location>
        <begin position="157"/>
        <end position="166"/>
    </location>
</feature>
<dbReference type="AlphaFoldDB" id="X6MY35"/>
<feature type="region of interest" description="Disordered" evidence="10">
    <location>
        <begin position="1"/>
        <end position="23"/>
    </location>
</feature>
<dbReference type="PANTHER" id="PTHR31169:SF8">
    <property type="entry name" value="ZINC-FINGER DOMAIN OF MONOAMINE-OXIDASE A REPRESSOR R1 PROTEIN"/>
    <property type="match status" value="1"/>
</dbReference>
<evidence type="ECO:0000256" key="6">
    <source>
        <dbReference type="ARBA" id="ARBA00022843"/>
    </source>
</evidence>
<evidence type="ECO:0000256" key="4">
    <source>
        <dbReference type="ARBA" id="ARBA00022499"/>
    </source>
</evidence>
<evidence type="ECO:0000256" key="9">
    <source>
        <dbReference type="ARBA" id="ARBA00023242"/>
    </source>
</evidence>
<organism evidence="12 13">
    <name type="scientific">Reticulomyxa filosa</name>
    <dbReference type="NCBI Taxonomy" id="46433"/>
    <lineage>
        <taxon>Eukaryota</taxon>
        <taxon>Sar</taxon>
        <taxon>Rhizaria</taxon>
        <taxon>Retaria</taxon>
        <taxon>Foraminifera</taxon>
        <taxon>Monothalamids</taxon>
        <taxon>Reticulomyxidae</taxon>
        <taxon>Reticulomyxa</taxon>
    </lineage>
</organism>
<sequence>NNNNNNNNDDVFQPNNNHHYHHLHNISPSNSHCPNTALEKVRIPWELALFPPSLLNSMNAMHPQHFGSLHFPQDEKPYNTDALFPNGILPPMISDINTSILATQLNEVADDQGGLSLDTSFVPTTEGDTEPYKREDEEGQEEQEDRAECPKMEPVQNGATPLLHSQASKKKSRKTTMKHDGLEKRENGREYASGESSSCVKGNCETGYRMVLEEPVHKDMLSCHQCKNKKKLDDIIICGHVFIVKHTMKTCTKKYCKSCLLRFYLETPIHDCHHAAWHLWKCPSCRFICCCAWCRKKKAKRSEEYTSLNTRANAHRLTPATSLARKLVTETTVDDTTN</sequence>
<evidence type="ECO:0000256" key="3">
    <source>
        <dbReference type="ARBA" id="ARBA00022490"/>
    </source>
</evidence>
<keyword evidence="9" id="KW-0539">Nucleus</keyword>
<keyword evidence="4" id="KW-1017">Isopeptide bond</keyword>
<dbReference type="GO" id="GO:0006355">
    <property type="term" value="P:regulation of DNA-templated transcription"/>
    <property type="evidence" value="ECO:0007669"/>
    <property type="project" value="InterPro"/>
</dbReference>
<feature type="non-terminal residue" evidence="12">
    <location>
        <position position="1"/>
    </location>
</feature>
<dbReference type="GO" id="GO:0005634">
    <property type="term" value="C:nucleus"/>
    <property type="evidence" value="ECO:0007669"/>
    <property type="project" value="UniProtKB-SubCell"/>
</dbReference>
<dbReference type="InterPro" id="IPR018866">
    <property type="entry name" value="Znf-4CXXC_R1"/>
</dbReference>
<dbReference type="EMBL" id="ASPP01014245">
    <property type="protein sequence ID" value="ETO18925.1"/>
    <property type="molecule type" value="Genomic_DNA"/>
</dbReference>
<feature type="compositionally biased region" description="Low complexity" evidence="10">
    <location>
        <begin position="1"/>
        <end position="17"/>
    </location>
</feature>
<keyword evidence="3" id="KW-0963">Cytoplasm</keyword>
<dbReference type="GO" id="GO:0005737">
    <property type="term" value="C:cytoplasm"/>
    <property type="evidence" value="ECO:0007669"/>
    <property type="project" value="UniProtKB-SubCell"/>
</dbReference>
<feature type="region of interest" description="Disordered" evidence="10">
    <location>
        <begin position="112"/>
        <end position="197"/>
    </location>
</feature>
<gene>
    <name evidence="12" type="ORF">RFI_18318</name>
</gene>
<keyword evidence="13" id="KW-1185">Reference proteome</keyword>
<evidence type="ECO:0000256" key="10">
    <source>
        <dbReference type="SAM" id="MobiDB-lite"/>
    </source>
</evidence>